<dbReference type="GO" id="GO:0045944">
    <property type="term" value="P:positive regulation of transcription by RNA polymerase II"/>
    <property type="evidence" value="ECO:0007669"/>
    <property type="project" value="TreeGrafter"/>
</dbReference>
<evidence type="ECO:0000256" key="7">
    <source>
        <dbReference type="ARBA" id="ARBA00023242"/>
    </source>
</evidence>
<evidence type="ECO:0000313" key="10">
    <source>
        <dbReference type="EMBL" id="VDM28947.1"/>
    </source>
</evidence>
<dbReference type="EMBL" id="UYWY01003940">
    <property type="protein sequence ID" value="VDM28947.1"/>
    <property type="molecule type" value="Genomic_DNA"/>
</dbReference>
<name>A0A183U410_TOXCA</name>
<gene>
    <name evidence="10" type="ORF">TCNE_LOCUS3230</name>
</gene>
<dbReference type="PANTHER" id="PTHR48249">
    <property type="entry name" value="MEDIATOR OF RNA POLYMERASE II TRANSCRIPTION SUBUNIT 13"/>
    <property type="match status" value="1"/>
</dbReference>
<dbReference type="WBParaSite" id="TCNE_0000323001-mRNA-1">
    <property type="protein sequence ID" value="TCNE_0000323001-mRNA-1"/>
    <property type="gene ID" value="TCNE_0000323001"/>
</dbReference>
<comment type="similarity">
    <text evidence="2">Belongs to the Mediator complex subunit 13 family.</text>
</comment>
<dbReference type="AlphaFoldDB" id="A0A183U410"/>
<evidence type="ECO:0000256" key="3">
    <source>
        <dbReference type="ARBA" id="ARBA00019618"/>
    </source>
</evidence>
<evidence type="ECO:0000313" key="12">
    <source>
        <dbReference type="WBParaSite" id="TCNE_0000323001-mRNA-1"/>
    </source>
</evidence>
<dbReference type="PANTHER" id="PTHR48249:SF3">
    <property type="entry name" value="MEDIATOR OF RNA POLYMERASE II TRANSCRIPTION SUBUNIT 13"/>
    <property type="match status" value="1"/>
</dbReference>
<evidence type="ECO:0000256" key="5">
    <source>
        <dbReference type="ARBA" id="ARBA00023015"/>
    </source>
</evidence>
<evidence type="ECO:0000259" key="9">
    <source>
        <dbReference type="Pfam" id="PF18296"/>
    </source>
</evidence>
<keyword evidence="11" id="KW-1185">Reference proteome</keyword>
<evidence type="ECO:0000256" key="4">
    <source>
        <dbReference type="ARBA" id="ARBA00022491"/>
    </source>
</evidence>
<feature type="compositionally biased region" description="Low complexity" evidence="8">
    <location>
        <begin position="1"/>
        <end position="17"/>
    </location>
</feature>
<sequence length="240" mass="26145">PNSVGPGSVGGPTSTGVIGEPLTPDNVTGPEANVQVGTTSASLITEQIVEGMIPDDEPGTLPQVIVLYLVNPFLLGAEENPLVARVVTVALMRAFNALLYRLNVRRRPQLQLEIVGLQSIFDYTAACADFLKDDRGRLNAFDQGRMEKALNERLSSTDSLKTVALSVYSQSRIVLADVVRGILPKSMTRFGPASAMGDLLNDLDKKEPTFYKLIRQTRSYEIHEPTLYKIGWLDGFSGHA</sequence>
<dbReference type="InterPro" id="IPR051139">
    <property type="entry name" value="Mediator_complx_sub13"/>
</dbReference>
<evidence type="ECO:0000256" key="2">
    <source>
        <dbReference type="ARBA" id="ARBA00009354"/>
    </source>
</evidence>
<keyword evidence="5" id="KW-0805">Transcription regulation</keyword>
<feature type="region of interest" description="Disordered" evidence="8">
    <location>
        <begin position="1"/>
        <end position="29"/>
    </location>
</feature>
<feature type="domain" description="MID" evidence="9">
    <location>
        <begin position="60"/>
        <end position="172"/>
    </location>
</feature>
<dbReference type="GO" id="GO:0016592">
    <property type="term" value="C:mediator complex"/>
    <property type="evidence" value="ECO:0007669"/>
    <property type="project" value="TreeGrafter"/>
</dbReference>
<protein>
    <recommendedName>
        <fullName evidence="3">Mediator of RNA polymerase II transcription subunit 13</fullName>
    </recommendedName>
</protein>
<dbReference type="InterPro" id="IPR041285">
    <property type="entry name" value="MID_MedPIWI"/>
</dbReference>
<reference evidence="10 11" key="2">
    <citation type="submission" date="2018-11" db="EMBL/GenBank/DDBJ databases">
        <authorList>
            <consortium name="Pathogen Informatics"/>
        </authorList>
    </citation>
    <scope>NUCLEOTIDE SEQUENCE [LARGE SCALE GENOMIC DNA]</scope>
</reference>
<dbReference type="Pfam" id="PF18296">
    <property type="entry name" value="MID_MedPIWI"/>
    <property type="match status" value="1"/>
</dbReference>
<keyword evidence="6" id="KW-0804">Transcription</keyword>
<evidence type="ECO:0000256" key="1">
    <source>
        <dbReference type="ARBA" id="ARBA00004123"/>
    </source>
</evidence>
<accession>A0A183U410</accession>
<evidence type="ECO:0000313" key="11">
    <source>
        <dbReference type="Proteomes" id="UP000050794"/>
    </source>
</evidence>
<evidence type="ECO:0000256" key="6">
    <source>
        <dbReference type="ARBA" id="ARBA00023163"/>
    </source>
</evidence>
<evidence type="ECO:0000256" key="8">
    <source>
        <dbReference type="SAM" id="MobiDB-lite"/>
    </source>
</evidence>
<dbReference type="Proteomes" id="UP000050794">
    <property type="component" value="Unassembled WGS sequence"/>
</dbReference>
<comment type="subcellular location">
    <subcellularLocation>
        <location evidence="1">Nucleus</location>
    </subcellularLocation>
</comment>
<proteinExistence type="inferred from homology"/>
<keyword evidence="7" id="KW-0539">Nucleus</keyword>
<reference evidence="12" key="1">
    <citation type="submission" date="2016-06" db="UniProtKB">
        <authorList>
            <consortium name="WormBaseParasite"/>
        </authorList>
    </citation>
    <scope>IDENTIFICATION</scope>
</reference>
<keyword evidence="4" id="KW-0678">Repressor</keyword>
<dbReference type="GO" id="GO:0003713">
    <property type="term" value="F:transcription coactivator activity"/>
    <property type="evidence" value="ECO:0007669"/>
    <property type="project" value="TreeGrafter"/>
</dbReference>
<organism evidence="11 12">
    <name type="scientific">Toxocara canis</name>
    <name type="common">Canine roundworm</name>
    <dbReference type="NCBI Taxonomy" id="6265"/>
    <lineage>
        <taxon>Eukaryota</taxon>
        <taxon>Metazoa</taxon>
        <taxon>Ecdysozoa</taxon>
        <taxon>Nematoda</taxon>
        <taxon>Chromadorea</taxon>
        <taxon>Rhabditida</taxon>
        <taxon>Spirurina</taxon>
        <taxon>Ascaridomorpha</taxon>
        <taxon>Ascaridoidea</taxon>
        <taxon>Toxocaridae</taxon>
        <taxon>Toxocara</taxon>
    </lineage>
</organism>